<evidence type="ECO:0000313" key="4">
    <source>
        <dbReference type="Proteomes" id="UP000594459"/>
    </source>
</evidence>
<organism evidence="3 4">
    <name type="scientific">Qipengyuania soli</name>
    <dbReference type="NCBI Taxonomy" id="2782568"/>
    <lineage>
        <taxon>Bacteria</taxon>
        <taxon>Pseudomonadati</taxon>
        <taxon>Pseudomonadota</taxon>
        <taxon>Alphaproteobacteria</taxon>
        <taxon>Sphingomonadales</taxon>
        <taxon>Erythrobacteraceae</taxon>
        <taxon>Qipengyuania</taxon>
    </lineage>
</organism>
<accession>A0A7S8F583</accession>
<proteinExistence type="predicted"/>
<keyword evidence="4" id="KW-1185">Reference proteome</keyword>
<reference evidence="3 4" key="1">
    <citation type="submission" date="2020-11" db="EMBL/GenBank/DDBJ databases">
        <title>The genome sequence of Erythrobacter sp. 6D36.</title>
        <authorList>
            <person name="Liu Y."/>
        </authorList>
    </citation>
    <scope>NUCLEOTIDE SEQUENCE [LARGE SCALE GENOMIC DNA]</scope>
    <source>
        <strain evidence="3 4">6D36</strain>
    </source>
</reference>
<dbReference type="RefSeq" id="WP_200982706.1">
    <property type="nucleotide sequence ID" value="NZ_CP064654.1"/>
</dbReference>
<keyword evidence="2" id="KW-0472">Membrane</keyword>
<keyword evidence="2" id="KW-0812">Transmembrane</keyword>
<protein>
    <submittedName>
        <fullName evidence="3">Uncharacterized protein</fullName>
    </submittedName>
</protein>
<name>A0A7S8F583_9SPHN</name>
<evidence type="ECO:0000256" key="1">
    <source>
        <dbReference type="SAM" id="MobiDB-lite"/>
    </source>
</evidence>
<feature type="transmembrane region" description="Helical" evidence="2">
    <location>
        <begin position="35"/>
        <end position="53"/>
    </location>
</feature>
<sequence>MAQFFDMSRKPPVGELPEISPGGAQRARTVQRLQIGVTGVVLMIVLVGLASLVENSASQIDATAVPEAAPTTEPTSTQQQNDPLVEAGVVPDLPAPQATTPAGPSGQGKAGQVAN</sequence>
<feature type="region of interest" description="Disordered" evidence="1">
    <location>
        <begin position="63"/>
        <end position="115"/>
    </location>
</feature>
<dbReference type="EMBL" id="CP064654">
    <property type="protein sequence ID" value="QPC99387.1"/>
    <property type="molecule type" value="Genomic_DNA"/>
</dbReference>
<gene>
    <name evidence="3" type="ORF">IRL76_02070</name>
</gene>
<evidence type="ECO:0000313" key="3">
    <source>
        <dbReference type="EMBL" id="QPC99387.1"/>
    </source>
</evidence>
<evidence type="ECO:0000256" key="2">
    <source>
        <dbReference type="SAM" id="Phobius"/>
    </source>
</evidence>
<dbReference type="KEGG" id="qso:IRL76_02070"/>
<dbReference type="AlphaFoldDB" id="A0A7S8F583"/>
<feature type="compositionally biased region" description="Low complexity" evidence="1">
    <location>
        <begin position="63"/>
        <end position="75"/>
    </location>
</feature>
<dbReference type="Proteomes" id="UP000594459">
    <property type="component" value="Chromosome"/>
</dbReference>
<keyword evidence="2" id="KW-1133">Transmembrane helix</keyword>
<feature type="region of interest" description="Disordered" evidence="1">
    <location>
        <begin position="1"/>
        <end position="26"/>
    </location>
</feature>